<dbReference type="RefSeq" id="WP_127727248.1">
    <property type="nucleotide sequence ID" value="NZ_SACP01000002.1"/>
</dbReference>
<feature type="transmembrane region" description="Helical" evidence="5">
    <location>
        <begin position="148"/>
        <end position="173"/>
    </location>
</feature>
<feature type="transmembrane region" description="Helical" evidence="5">
    <location>
        <begin position="415"/>
        <end position="435"/>
    </location>
</feature>
<evidence type="ECO:0000259" key="6">
    <source>
        <dbReference type="PROSITE" id="PS50850"/>
    </source>
</evidence>
<dbReference type="GO" id="GO:0005886">
    <property type="term" value="C:plasma membrane"/>
    <property type="evidence" value="ECO:0007669"/>
    <property type="project" value="TreeGrafter"/>
</dbReference>
<dbReference type="InterPro" id="IPR020846">
    <property type="entry name" value="MFS_dom"/>
</dbReference>
<dbReference type="OrthoDB" id="9784658at2"/>
<name>A0A3S2YWK0_9HYPH</name>
<dbReference type="AlphaFoldDB" id="A0A3S2YWK0"/>
<protein>
    <submittedName>
        <fullName evidence="7">MFS transporter</fullName>
    </submittedName>
</protein>
<feature type="transmembrane region" description="Helical" evidence="5">
    <location>
        <begin position="349"/>
        <end position="374"/>
    </location>
</feature>
<feature type="transmembrane region" description="Helical" evidence="5">
    <location>
        <begin position="25"/>
        <end position="47"/>
    </location>
</feature>
<dbReference type="PANTHER" id="PTHR23508:SF10">
    <property type="entry name" value="CARBOXYLIC ACID TRANSPORTER PROTEIN HOMOLOG"/>
    <property type="match status" value="1"/>
</dbReference>
<reference evidence="7 8" key="1">
    <citation type="submission" date="2019-01" db="EMBL/GenBank/DDBJ databases">
        <authorList>
            <person name="Chen W.-M."/>
        </authorList>
    </citation>
    <scope>NUCLEOTIDE SEQUENCE [LARGE SCALE GENOMIC DNA]</scope>
    <source>
        <strain evidence="7 8">TER-1</strain>
    </source>
</reference>
<evidence type="ECO:0000256" key="5">
    <source>
        <dbReference type="SAM" id="Phobius"/>
    </source>
</evidence>
<evidence type="ECO:0000256" key="2">
    <source>
        <dbReference type="ARBA" id="ARBA00022692"/>
    </source>
</evidence>
<dbReference type="Proteomes" id="UP000286997">
    <property type="component" value="Unassembled WGS sequence"/>
</dbReference>
<dbReference type="PROSITE" id="PS50850">
    <property type="entry name" value="MFS"/>
    <property type="match status" value="1"/>
</dbReference>
<feature type="transmembrane region" description="Helical" evidence="5">
    <location>
        <begin position="117"/>
        <end position="136"/>
    </location>
</feature>
<dbReference type="EMBL" id="SACP01000002">
    <property type="protein sequence ID" value="RVU21029.1"/>
    <property type="molecule type" value="Genomic_DNA"/>
</dbReference>
<feature type="transmembrane region" description="Helical" evidence="5">
    <location>
        <begin position="91"/>
        <end position="111"/>
    </location>
</feature>
<dbReference type="CDD" id="cd17365">
    <property type="entry name" value="MFS_PcaK_like"/>
    <property type="match status" value="1"/>
</dbReference>
<proteinExistence type="predicted"/>
<feature type="transmembrane region" description="Helical" evidence="5">
    <location>
        <begin position="258"/>
        <end position="279"/>
    </location>
</feature>
<keyword evidence="3 5" id="KW-1133">Transmembrane helix</keyword>
<dbReference type="PANTHER" id="PTHR23508">
    <property type="entry name" value="CARBOXYLIC ACID TRANSPORTER PROTEIN HOMOLOG"/>
    <property type="match status" value="1"/>
</dbReference>
<dbReference type="Pfam" id="PF07690">
    <property type="entry name" value="MFS_1"/>
    <property type="match status" value="1"/>
</dbReference>
<dbReference type="InterPro" id="IPR005829">
    <property type="entry name" value="Sugar_transporter_CS"/>
</dbReference>
<feature type="transmembrane region" description="Helical" evidence="5">
    <location>
        <begin position="179"/>
        <end position="199"/>
    </location>
</feature>
<evidence type="ECO:0000313" key="7">
    <source>
        <dbReference type="EMBL" id="RVU21029.1"/>
    </source>
</evidence>
<dbReference type="InterPro" id="IPR011701">
    <property type="entry name" value="MFS"/>
</dbReference>
<dbReference type="SUPFAM" id="SSF103473">
    <property type="entry name" value="MFS general substrate transporter"/>
    <property type="match status" value="1"/>
</dbReference>
<keyword evidence="8" id="KW-1185">Reference proteome</keyword>
<organism evidence="7 8">
    <name type="scientific">Methylobacterium oryzihabitans</name>
    <dbReference type="NCBI Taxonomy" id="2499852"/>
    <lineage>
        <taxon>Bacteria</taxon>
        <taxon>Pseudomonadati</taxon>
        <taxon>Pseudomonadota</taxon>
        <taxon>Alphaproteobacteria</taxon>
        <taxon>Hyphomicrobiales</taxon>
        <taxon>Methylobacteriaceae</taxon>
        <taxon>Methylobacterium</taxon>
    </lineage>
</organism>
<comment type="caution">
    <text evidence="7">The sequence shown here is derived from an EMBL/GenBank/DDBJ whole genome shotgun (WGS) entry which is preliminary data.</text>
</comment>
<gene>
    <name evidence="7" type="ORF">EOE48_02730</name>
</gene>
<dbReference type="PROSITE" id="PS00217">
    <property type="entry name" value="SUGAR_TRANSPORT_2"/>
    <property type="match status" value="1"/>
</dbReference>
<feature type="domain" description="Major facilitator superfamily (MFS) profile" evidence="6">
    <location>
        <begin position="25"/>
        <end position="441"/>
    </location>
</feature>
<sequence length="453" mass="46264">MPQPRSIDVQDVIDRHGVSGFQIRIVLLCFLVVAIDGFDTAAIGYIAPALRSQWGVTQAQLAPLFGAGLFGLMIGAFLFGPLADRVGRKAMLVVTTAFFGLASLASAWSTSIEMLTVLRFVTGLGLGGAMPNAITLTSEYCPDHRRSFLTMAMFCGFTVGSALGGFAAAHLIADHGWTSVLVLGGVLPLAAIPLLVLGLPESVRFLVLKQAPAERIATLLRRIAPAEDFSGAVFTGIAKTDLGSPKGSPIGQLFQPGLVAGTLCLWLTFFMSLLIFYLLSSWLPTIISSAGLTLKQASLVTVMLATGGTVGGLVLGAIMDRTNPHVVLGLSYLAAAGFVALIGSSTGSVALLVTAVFGAGFCVAGSQIGINALAASTYPTASRATGVAWANAVGRVGSVVGSMIGASLIGLGVGLPATFAIVAVPALIAAASITLKGRLGTPPVRLAPALQGS</sequence>
<keyword evidence="4 5" id="KW-0472">Membrane</keyword>
<feature type="transmembrane region" description="Helical" evidence="5">
    <location>
        <begin position="326"/>
        <end position="343"/>
    </location>
</feature>
<feature type="transmembrane region" description="Helical" evidence="5">
    <location>
        <begin position="299"/>
        <end position="319"/>
    </location>
</feature>
<dbReference type="Gene3D" id="1.20.1250.20">
    <property type="entry name" value="MFS general substrate transporter like domains"/>
    <property type="match status" value="1"/>
</dbReference>
<evidence type="ECO:0000313" key="8">
    <source>
        <dbReference type="Proteomes" id="UP000286997"/>
    </source>
</evidence>
<dbReference type="InterPro" id="IPR036259">
    <property type="entry name" value="MFS_trans_sf"/>
</dbReference>
<feature type="transmembrane region" description="Helical" evidence="5">
    <location>
        <begin position="59"/>
        <end position="79"/>
    </location>
</feature>
<evidence type="ECO:0000256" key="3">
    <source>
        <dbReference type="ARBA" id="ARBA00022989"/>
    </source>
</evidence>
<evidence type="ECO:0000256" key="4">
    <source>
        <dbReference type="ARBA" id="ARBA00023136"/>
    </source>
</evidence>
<keyword evidence="2 5" id="KW-0812">Transmembrane</keyword>
<dbReference type="GO" id="GO:0046943">
    <property type="term" value="F:carboxylic acid transmembrane transporter activity"/>
    <property type="evidence" value="ECO:0007669"/>
    <property type="project" value="TreeGrafter"/>
</dbReference>
<feature type="transmembrane region" description="Helical" evidence="5">
    <location>
        <begin position="386"/>
        <end position="409"/>
    </location>
</feature>
<comment type="subcellular location">
    <subcellularLocation>
        <location evidence="1">Membrane</location>
        <topology evidence="1">Multi-pass membrane protein</topology>
    </subcellularLocation>
</comment>
<evidence type="ECO:0000256" key="1">
    <source>
        <dbReference type="ARBA" id="ARBA00004141"/>
    </source>
</evidence>
<accession>A0A3S2YWK0</accession>